<dbReference type="EMBL" id="CENE01000019">
    <property type="protein sequence ID" value="CEQ42006.1"/>
    <property type="molecule type" value="Genomic_DNA"/>
</dbReference>
<feature type="region of interest" description="Disordered" evidence="1">
    <location>
        <begin position="1"/>
        <end position="345"/>
    </location>
</feature>
<feature type="compositionally biased region" description="Polar residues" evidence="1">
    <location>
        <begin position="259"/>
        <end position="269"/>
    </location>
</feature>
<sequence length="859" mass="93271">MAFATPPPDLFDSPPSSPRLLSLGVNSTRTPRGGPRYDRSPSGSPLSELAPSPQKPLAAPRTPRSASWRPHTFVLVVPERKGWPARRKKRAMPSSGWMRSERERQRAQDRDGNENEDMEGSSGSSEPGGDDQAGGDEQHSAPRGSSPSKTTGRGHESSSPDRRSRRRSRTASASGSDDSTSDSSATTTVSESDADSYDSGADLFAALSRAKERRAAGEELAIVSPPSGPATAHTTVSPPVVGEGEGRRSTRKRKATDHYSPTKTNTTITAAAMNGNGKGKAKERARPEQEGKHSFNRLMRERQAQEKRGRGTEWWEKMKRNMDDSEDDLDISSDSSEDDDDLPSALSLGTSSAALNTLAAGLTGFPLALDDDDLPSPDKLAGKKRAREMADLLGDEARNRTEGGIAGETESEREGRRVWGDGKLGVEKLTGEEWVGTAWRGRVAEAMRDGLKNPSRFPSPVALFSPLNPDGLGSQEDHRVVSCWLLSLICHPSTSSTLAGRALNLLHRIALHTARDSSVPVSSPLVSAADLVSQLIKLGAKAEKFEGGETPIQLNGVEAETKGASLPRLLNDEDVVKVVVYCVQLALDPMSAVLRGSLEKTLQMLLDSIPREGHATVPPNSPLGFHSISILNLRLYPQHHRIFQHLITLYRPSRPRVQVEVLRTLPHQSPPNKLLRKWVDWGFMATSTEVQAVVSDPTAFSTPLLPRLLTLLRAPPPSSAFHGPKSSTDASNDVKLFEQATLLIMALSDIEAEITPLDGAGAVDARKTLDDLIACIGHIQSRYRADARKSLAVERLRAKNLLTLLGNSLEYQLRRACRLKNSVDFADEENGLTVKKLKVSDEGEARDGMRQTTLAFTRD</sequence>
<accession>A0A0D6EQ92</accession>
<feature type="compositionally biased region" description="Low complexity" evidence="1">
    <location>
        <begin position="170"/>
        <end position="191"/>
    </location>
</feature>
<protein>
    <submittedName>
        <fullName evidence="2">SPOSA6832_03784-mRNA-1:cds</fullName>
    </submittedName>
</protein>
<organism evidence="2 3">
    <name type="scientific">Sporidiobolus salmonicolor</name>
    <name type="common">Yeast-like fungus</name>
    <name type="synonym">Sporobolomyces salmonicolor</name>
    <dbReference type="NCBI Taxonomy" id="5005"/>
    <lineage>
        <taxon>Eukaryota</taxon>
        <taxon>Fungi</taxon>
        <taxon>Dikarya</taxon>
        <taxon>Basidiomycota</taxon>
        <taxon>Pucciniomycotina</taxon>
        <taxon>Microbotryomycetes</taxon>
        <taxon>Sporidiobolales</taxon>
        <taxon>Sporidiobolaceae</taxon>
        <taxon>Sporobolomyces</taxon>
    </lineage>
</organism>
<reference evidence="3" key="1">
    <citation type="submission" date="2015-02" db="EMBL/GenBank/DDBJ databases">
        <authorList>
            <person name="Gon?alves P."/>
        </authorList>
    </citation>
    <scope>NUCLEOTIDE SEQUENCE [LARGE SCALE GENOMIC DNA]</scope>
</reference>
<proteinExistence type="predicted"/>
<evidence type="ECO:0000313" key="3">
    <source>
        <dbReference type="Proteomes" id="UP000243876"/>
    </source>
</evidence>
<evidence type="ECO:0000256" key="1">
    <source>
        <dbReference type="SAM" id="MobiDB-lite"/>
    </source>
</evidence>
<keyword evidence="3" id="KW-1185">Reference proteome</keyword>
<feature type="compositionally biased region" description="Acidic residues" evidence="1">
    <location>
        <begin position="324"/>
        <end position="342"/>
    </location>
</feature>
<feature type="compositionally biased region" description="Basic and acidic residues" evidence="1">
    <location>
        <begin position="153"/>
        <end position="162"/>
    </location>
</feature>
<gene>
    <name evidence="2" type="primary">SPOSA6832_03784</name>
</gene>
<feature type="compositionally biased region" description="Basic and acidic residues" evidence="1">
    <location>
        <begin position="99"/>
        <end position="113"/>
    </location>
</feature>
<dbReference type="Proteomes" id="UP000243876">
    <property type="component" value="Unassembled WGS sequence"/>
</dbReference>
<feature type="compositionally biased region" description="Low complexity" evidence="1">
    <location>
        <begin position="10"/>
        <end position="23"/>
    </location>
</feature>
<name>A0A0D6EQ92_SPOSA</name>
<feature type="region of interest" description="Disordered" evidence="1">
    <location>
        <begin position="394"/>
        <end position="415"/>
    </location>
</feature>
<dbReference type="AlphaFoldDB" id="A0A0D6EQ92"/>
<feature type="compositionally biased region" description="Basic and acidic residues" evidence="1">
    <location>
        <begin position="280"/>
        <end position="323"/>
    </location>
</feature>
<dbReference type="OrthoDB" id="2530505at2759"/>
<evidence type="ECO:0000313" key="2">
    <source>
        <dbReference type="EMBL" id="CEQ42006.1"/>
    </source>
</evidence>